<protein>
    <submittedName>
        <fullName evidence="1">Unannotated protein</fullName>
    </submittedName>
</protein>
<accession>A0A6J6UIE8</accession>
<proteinExistence type="predicted"/>
<gene>
    <name evidence="1" type="ORF">UFOPK2761_02529</name>
</gene>
<dbReference type="AlphaFoldDB" id="A0A6J6UIE8"/>
<reference evidence="1" key="1">
    <citation type="submission" date="2020-05" db="EMBL/GenBank/DDBJ databases">
        <authorList>
            <person name="Chiriac C."/>
            <person name="Salcher M."/>
            <person name="Ghai R."/>
            <person name="Kavagutti S V."/>
        </authorList>
    </citation>
    <scope>NUCLEOTIDE SEQUENCE</scope>
</reference>
<evidence type="ECO:0000313" key="1">
    <source>
        <dbReference type="EMBL" id="CAB4759326.1"/>
    </source>
</evidence>
<organism evidence="1">
    <name type="scientific">freshwater metagenome</name>
    <dbReference type="NCBI Taxonomy" id="449393"/>
    <lineage>
        <taxon>unclassified sequences</taxon>
        <taxon>metagenomes</taxon>
        <taxon>ecological metagenomes</taxon>
    </lineage>
</organism>
<dbReference type="EMBL" id="CAEZYQ010000022">
    <property type="protein sequence ID" value="CAB4759326.1"/>
    <property type="molecule type" value="Genomic_DNA"/>
</dbReference>
<sequence length="136" mass="15214">MRTIHRLLTTLTALLLGLGLVVATGPAASAEQVERQISINGKEPKPNKFLIKGKIAPSTGERVNAVIETKLCKQDKDCGAKWKKLRGIETNAKGRYSERVPGLKKGIKRVYYRVSTRENEKFLAAVSPEIYIYRIF</sequence>
<name>A0A6J6UIE8_9ZZZZ</name>